<dbReference type="GeneID" id="91008887"/>
<dbReference type="EMBL" id="FN869568">
    <property type="protein sequence ID" value="CBV41549.1"/>
    <property type="molecule type" value="Genomic_DNA"/>
</dbReference>
<organism evidence="1 3">
    <name type="scientific">Halomonas elongata (strain ATCC 33173 / DSM 2581 / NBRC 15536 / NCIMB 2198 / 1H9)</name>
    <dbReference type="NCBI Taxonomy" id="768066"/>
    <lineage>
        <taxon>Bacteria</taxon>
        <taxon>Pseudomonadati</taxon>
        <taxon>Pseudomonadota</taxon>
        <taxon>Gammaproteobacteria</taxon>
        <taxon>Oceanospirillales</taxon>
        <taxon>Halomonadaceae</taxon>
        <taxon>Halomonas</taxon>
    </lineage>
</organism>
<dbReference type="OrthoDB" id="8537306at2"/>
<dbReference type="EMBL" id="CP139472">
    <property type="protein sequence ID" value="WPU47645.1"/>
    <property type="molecule type" value="Genomic_DNA"/>
</dbReference>
<keyword evidence="4" id="KW-1185">Reference proteome</keyword>
<reference evidence="3" key="3">
    <citation type="journal article" date="2011" name="Environ. Microbiol.">
        <title>A blueprint of ectoine metabolism from the genome of the industrial producer Halomonas elongata DSM 2581(T).</title>
        <authorList>
            <person name="Schwibbert K."/>
            <person name="Marin-Sanguino A."/>
            <person name="Bagyan I."/>
            <person name="Heidrich G."/>
            <person name="Lentzen G."/>
            <person name="Seitz H."/>
            <person name="Rampp M."/>
            <person name="Schuster S.C."/>
            <person name="Klenk H.P."/>
            <person name="Pfeiffer F."/>
            <person name="Oesterhelt D."/>
            <person name="Kunte H.J."/>
        </authorList>
    </citation>
    <scope>NUCLEOTIDE SEQUENCE [LARGE SCALE GENOMIC DNA]</scope>
    <source>
        <strain evidence="3">ATCC 33173 / DSM 2581 / NBRC 15536 / NCIMB 2198 / 1H9</strain>
    </source>
</reference>
<reference evidence="2 4" key="4">
    <citation type="submission" date="2023-11" db="EMBL/GenBank/DDBJ databases">
        <title>MicrobeMod: A computational toolkit for identifying prokaryotic methylation and restriction-modification with nanopore sequencing.</title>
        <authorList>
            <person name="Crits-Christoph A."/>
            <person name="Kang S.C."/>
            <person name="Lee H."/>
            <person name="Ostrov N."/>
        </authorList>
    </citation>
    <scope>NUCLEOTIDE SEQUENCE [LARGE SCALE GENOMIC DNA]</scope>
    <source>
        <strain evidence="2 4">ATCC 33173</strain>
    </source>
</reference>
<reference evidence="1" key="1">
    <citation type="journal article" date="2010" name="Environ. Microbiol.">
        <title>A blueprint of ectoine metabolism from the genome of the industrial producer Halomonas elongata DSM 2581(T).</title>
        <authorList>
            <person name="Schwibbert K."/>
            <person name="Marin-Sanguino A."/>
            <person name="Bagyan I."/>
            <person name="Heidrich G."/>
            <person name="Lentzen G."/>
            <person name="Seitz H."/>
            <person name="Rampp M."/>
            <person name="Schuster S.C."/>
            <person name="Klenk H.P."/>
            <person name="Pfeiffer F."/>
            <person name="Oesterhelt D."/>
            <person name="Kunte H.J."/>
        </authorList>
    </citation>
    <scope>NUCLEOTIDE SEQUENCE</scope>
    <source>
        <strain evidence="1">Type strain: DSM 2581</strain>
    </source>
</reference>
<evidence type="ECO:0000313" key="1">
    <source>
        <dbReference type="EMBL" id="CBV41549.1"/>
    </source>
</evidence>
<dbReference type="Proteomes" id="UP001322512">
    <property type="component" value="Chromosome"/>
</dbReference>
<name>E1V7Y6_HALED</name>
<protein>
    <submittedName>
        <fullName evidence="1">Uncharacterized protein</fullName>
    </submittedName>
</protein>
<sequence>MSHTINDPAAILASALAHHRDGLDPELIELPESAVFPHLIPAQPSTARKSRVTGTLLGKPTPPFVKRGRSVRYRLKDVLDWLADGDAYGNTAEACLAGGAHGDA</sequence>
<gene>
    <name evidence="1" type="ordered locus">HELO_1665</name>
    <name evidence="2" type="ORF">SR933_01750</name>
</gene>
<reference evidence="1" key="2">
    <citation type="submission" date="2010-05" db="EMBL/GenBank/DDBJ databases">
        <title>Revision and reannotation of the Halomonas elongata DSM 2581(T) genome.</title>
        <authorList>
            <person name="Pfeiffer F."/>
            <person name="Bagyan I."/>
            <person name="Alfaro-Espinoza G."/>
            <person name="Zamora-Lagos M.A."/>
            <person name="Habermann B."/>
            <person name="Oesterhelt D."/>
            <person name="Kunte H.J."/>
        </authorList>
    </citation>
    <scope>NUCLEOTIDE SEQUENCE</scope>
    <source>
        <strain evidence="1">Type strain: DSM 2581</strain>
    </source>
</reference>
<dbReference type="KEGG" id="hel:HELO_1665"/>
<evidence type="ECO:0000313" key="4">
    <source>
        <dbReference type="Proteomes" id="UP001322512"/>
    </source>
</evidence>
<evidence type="ECO:0000313" key="3">
    <source>
        <dbReference type="Proteomes" id="UP000008707"/>
    </source>
</evidence>
<dbReference type="HOGENOM" id="CLU_2246194_0_0_6"/>
<accession>E1V7Y6</accession>
<proteinExistence type="predicted"/>
<dbReference type="RefSeq" id="WP_013331421.1">
    <property type="nucleotide sequence ID" value="NC_014532.2"/>
</dbReference>
<evidence type="ECO:0000313" key="2">
    <source>
        <dbReference type="EMBL" id="WPU47645.1"/>
    </source>
</evidence>
<dbReference type="AlphaFoldDB" id="E1V7Y6"/>
<dbReference type="Proteomes" id="UP000008707">
    <property type="component" value="Chromosome"/>
</dbReference>